<dbReference type="InterPro" id="IPR009003">
    <property type="entry name" value="Peptidase_S1_PA"/>
</dbReference>
<keyword evidence="3" id="KW-0732">Signal</keyword>
<dbReference type="InterPro" id="IPR001940">
    <property type="entry name" value="Peptidase_S1C"/>
</dbReference>
<keyword evidence="5" id="KW-1185">Reference proteome</keyword>
<feature type="signal peptide" evidence="3">
    <location>
        <begin position="1"/>
        <end position="26"/>
    </location>
</feature>
<accession>A0ABV4JRV3</accession>
<dbReference type="PANTHER" id="PTHR43343:SF3">
    <property type="entry name" value="PROTEASE DO-LIKE 8, CHLOROPLASTIC"/>
    <property type="match status" value="1"/>
</dbReference>
<dbReference type="EMBL" id="JBFSOO010000002">
    <property type="protein sequence ID" value="MEZ6852386.1"/>
    <property type="molecule type" value="Genomic_DNA"/>
</dbReference>
<dbReference type="Pfam" id="PF13365">
    <property type="entry name" value="Trypsin_2"/>
    <property type="match status" value="1"/>
</dbReference>
<dbReference type="GO" id="GO:0006508">
    <property type="term" value="P:proteolysis"/>
    <property type="evidence" value="ECO:0007669"/>
    <property type="project" value="UniProtKB-KW"/>
</dbReference>
<evidence type="ECO:0000256" key="3">
    <source>
        <dbReference type="SAM" id="SignalP"/>
    </source>
</evidence>
<dbReference type="GO" id="GO:0008233">
    <property type="term" value="F:peptidase activity"/>
    <property type="evidence" value="ECO:0007669"/>
    <property type="project" value="UniProtKB-KW"/>
</dbReference>
<proteinExistence type="predicted"/>
<keyword evidence="1 4" id="KW-0645">Protease</keyword>
<evidence type="ECO:0000256" key="1">
    <source>
        <dbReference type="ARBA" id="ARBA00022670"/>
    </source>
</evidence>
<evidence type="ECO:0000313" key="5">
    <source>
        <dbReference type="Proteomes" id="UP001568358"/>
    </source>
</evidence>
<dbReference type="SUPFAM" id="SSF50494">
    <property type="entry name" value="Trypsin-like serine proteases"/>
    <property type="match status" value="1"/>
</dbReference>
<dbReference type="PANTHER" id="PTHR43343">
    <property type="entry name" value="PEPTIDASE S12"/>
    <property type="match status" value="1"/>
</dbReference>
<dbReference type="PROSITE" id="PS51257">
    <property type="entry name" value="PROKAR_LIPOPROTEIN"/>
    <property type="match status" value="1"/>
</dbReference>
<dbReference type="Proteomes" id="UP001568358">
    <property type="component" value="Unassembled WGS sequence"/>
</dbReference>
<gene>
    <name evidence="4" type="ORF">AB2Z07_02370</name>
</gene>
<comment type="caution">
    <text evidence="4">The sequence shown here is derived from an EMBL/GenBank/DDBJ whole genome shotgun (WGS) entry which is preliminary data.</text>
</comment>
<organism evidence="4 5">
    <name type="scientific">Halodesulfovibrio aestuarii</name>
    <dbReference type="NCBI Taxonomy" id="126333"/>
    <lineage>
        <taxon>Bacteria</taxon>
        <taxon>Pseudomonadati</taxon>
        <taxon>Thermodesulfobacteriota</taxon>
        <taxon>Desulfovibrionia</taxon>
        <taxon>Desulfovibrionales</taxon>
        <taxon>Desulfovibrionaceae</taxon>
        <taxon>Halodesulfovibrio</taxon>
    </lineage>
</organism>
<evidence type="ECO:0000313" key="4">
    <source>
        <dbReference type="EMBL" id="MEZ6852386.1"/>
    </source>
</evidence>
<reference evidence="4 5" key="1">
    <citation type="submission" date="2024-07" db="EMBL/GenBank/DDBJ databases">
        <title>Active virus-host system and metabolic interactions in a Lokiarchaeon culture.</title>
        <authorList>
            <person name="Ponce Toledo R.I."/>
            <person name="Rodrigues Oliveira T."/>
            <person name="Schleper C."/>
        </authorList>
    </citation>
    <scope>NUCLEOTIDE SEQUENCE [LARGE SCALE GENOMIC DNA]</scope>
    <source>
        <strain evidence="4 5">B35</strain>
    </source>
</reference>
<dbReference type="PRINTS" id="PR00834">
    <property type="entry name" value="PROTEASES2C"/>
</dbReference>
<feature type="chain" id="PRO_5046554716" evidence="3">
    <location>
        <begin position="27"/>
        <end position="362"/>
    </location>
</feature>
<keyword evidence="2" id="KW-0378">Hydrolase</keyword>
<dbReference type="RefSeq" id="WP_371149906.1">
    <property type="nucleotide sequence ID" value="NZ_JBFSOO010000002.1"/>
</dbReference>
<dbReference type="InterPro" id="IPR051201">
    <property type="entry name" value="Chloro_Bact_Ser_Proteases"/>
</dbReference>
<sequence>MYSRHFFSRILFLTLLLAMVCGCSNRQFISGTKTYQSKDCIRVLDINEDEAWEIGVAVAATTFDRVQATPGTNLIHANHYGPIMGQARATIEPIELRSKTNKNLSGFVYDVYSKGSGLNRTLVPSYMASDFATELQQYIETQLIRSNVLCGFEKSYPKGMLGRATGTCWLVDSRGYLVTCEHVAGNKRTLEIVLPNGTTRTATVVLTDKTNDLAILKIDPLPEAYRPIPVALTTLSNVGESIYILGFPKGEKVGNSLKMSDGIISSLLGFQNNTTEYQLNAPINGGNSGGPVFNTRGTAVGVVSSKLVALGTEGIGYVKKTNGLALLFAQVGISPLPSINKTFTAEEIYTQYRNSVFLIRRY</sequence>
<dbReference type="Gene3D" id="2.40.10.120">
    <property type="match status" value="1"/>
</dbReference>
<name>A0ABV4JRV3_9BACT</name>
<evidence type="ECO:0000256" key="2">
    <source>
        <dbReference type="ARBA" id="ARBA00022801"/>
    </source>
</evidence>
<protein>
    <submittedName>
        <fullName evidence="4">Serine protease</fullName>
    </submittedName>
</protein>